<proteinExistence type="predicted"/>
<name>A0A6P1BV88_9BRAD</name>
<reference evidence="2 3" key="1">
    <citation type="journal article" date="2020" name="Arch. Microbiol.">
        <title>Bradyrhizobium uaiense sp. nov., a new highly efficient cowpea symbiont.</title>
        <authorList>
            <person name="Cabral Michel D."/>
            <person name="Azarias Guimaraes A."/>
            <person name="Martins da Costa E."/>
            <person name="Soares de Carvalho T."/>
            <person name="Balsanelli E."/>
            <person name="Willems A."/>
            <person name="Maltempi de Souza E."/>
            <person name="de Souza Moreira F.M."/>
        </authorList>
    </citation>
    <scope>NUCLEOTIDE SEQUENCE [LARGE SCALE GENOMIC DNA]</scope>
    <source>
        <strain evidence="2 3">UFLA 03-164</strain>
    </source>
</reference>
<dbReference type="InterPro" id="IPR036852">
    <property type="entry name" value="Peptidase_S8/S53_dom_sf"/>
</dbReference>
<dbReference type="Pfam" id="PF00082">
    <property type="entry name" value="Peptidase_S8"/>
    <property type="match status" value="1"/>
</dbReference>
<organism evidence="2 3">
    <name type="scientific">Bradyrhizobium uaiense</name>
    <dbReference type="NCBI Taxonomy" id="2594946"/>
    <lineage>
        <taxon>Bacteria</taxon>
        <taxon>Pseudomonadati</taxon>
        <taxon>Pseudomonadota</taxon>
        <taxon>Alphaproteobacteria</taxon>
        <taxon>Hyphomicrobiales</taxon>
        <taxon>Nitrobacteraceae</taxon>
        <taxon>Bradyrhizobium</taxon>
    </lineage>
</organism>
<accession>A0A6P1BV88</accession>
<dbReference type="GO" id="GO:0004252">
    <property type="term" value="F:serine-type endopeptidase activity"/>
    <property type="evidence" value="ECO:0007669"/>
    <property type="project" value="InterPro"/>
</dbReference>
<evidence type="ECO:0000313" key="3">
    <source>
        <dbReference type="Proteomes" id="UP000468531"/>
    </source>
</evidence>
<dbReference type="EMBL" id="VKHP01000311">
    <property type="protein sequence ID" value="NEV02104.1"/>
    <property type="molecule type" value="Genomic_DNA"/>
</dbReference>
<dbReference type="InterPro" id="IPR000209">
    <property type="entry name" value="Peptidase_S8/S53_dom"/>
</dbReference>
<protein>
    <submittedName>
        <fullName evidence="2">S8 family serine peptidase</fullName>
    </submittedName>
</protein>
<dbReference type="Gene3D" id="3.40.50.200">
    <property type="entry name" value="Peptidase S8/S53 domain"/>
    <property type="match status" value="1"/>
</dbReference>
<evidence type="ECO:0000259" key="1">
    <source>
        <dbReference type="Pfam" id="PF00082"/>
    </source>
</evidence>
<sequence>MSSLVVHGDRNVVEPPLGRRIHCVPVLGDADQFPQDRLIVDLIYQAVTAMRRDADPTAPSVLIVNLSLGNVRKPFQGRLSPWARLIDRLSHSYGILFCVSAGNHTQRFDIASIATMGQYEATRQPDRAKRTLEALSQLVASRRLLSPSETVNGITVGAANIDAVSDVQRRTARNRVDPYHPMVTANPSSSLGPGFANSVKPDILMPGCREHLTMVAKAGWL</sequence>
<dbReference type="GO" id="GO:0006508">
    <property type="term" value="P:proteolysis"/>
    <property type="evidence" value="ECO:0007669"/>
    <property type="project" value="InterPro"/>
</dbReference>
<dbReference type="Proteomes" id="UP000468531">
    <property type="component" value="Unassembled WGS sequence"/>
</dbReference>
<dbReference type="SUPFAM" id="SSF52743">
    <property type="entry name" value="Subtilisin-like"/>
    <property type="match status" value="1"/>
</dbReference>
<evidence type="ECO:0000313" key="2">
    <source>
        <dbReference type="EMBL" id="NEV02104.1"/>
    </source>
</evidence>
<keyword evidence="3" id="KW-1185">Reference proteome</keyword>
<comment type="caution">
    <text evidence="2">The sequence shown here is derived from an EMBL/GenBank/DDBJ whole genome shotgun (WGS) entry which is preliminary data.</text>
</comment>
<gene>
    <name evidence="2" type="ORF">FNJ47_41785</name>
</gene>
<dbReference type="AlphaFoldDB" id="A0A6P1BV88"/>
<feature type="domain" description="Peptidase S8/S53" evidence="1">
    <location>
        <begin position="44"/>
        <end position="207"/>
    </location>
</feature>